<sequence>MMLGFMDWSVLALGCALVLMSLGGWWWERTKVRKGASPDRSRRFFAAWLPLLMGVESIGAKVPHLLHAPYSVAMIVDAVNFVLIFTVALLAFWMLRERDLRTNG</sequence>
<keyword evidence="1" id="KW-0472">Membrane</keyword>
<protein>
    <submittedName>
        <fullName evidence="2">Uncharacterized protein</fullName>
    </submittedName>
</protein>
<evidence type="ECO:0000313" key="2">
    <source>
        <dbReference type="EMBL" id="QBJ92522.1"/>
    </source>
</evidence>
<proteinExistence type="predicted"/>
<evidence type="ECO:0000256" key="1">
    <source>
        <dbReference type="SAM" id="Phobius"/>
    </source>
</evidence>
<dbReference type="EMBL" id="CP032229">
    <property type="protein sequence ID" value="QBJ92522.1"/>
    <property type="molecule type" value="Genomic_DNA"/>
</dbReference>
<keyword evidence="1" id="KW-0812">Transmembrane</keyword>
<feature type="transmembrane region" description="Helical" evidence="1">
    <location>
        <begin position="6"/>
        <end position="27"/>
    </location>
</feature>
<accession>A0A4P6U040</accession>
<feature type="transmembrane region" description="Helical" evidence="1">
    <location>
        <begin position="47"/>
        <end position="66"/>
    </location>
</feature>
<organism evidence="2 3">
    <name type="scientific">Streptomyces seoulensis</name>
    <dbReference type="NCBI Taxonomy" id="73044"/>
    <lineage>
        <taxon>Bacteria</taxon>
        <taxon>Bacillati</taxon>
        <taxon>Actinomycetota</taxon>
        <taxon>Actinomycetes</taxon>
        <taxon>Kitasatosporales</taxon>
        <taxon>Streptomycetaceae</taxon>
        <taxon>Streptomyces</taxon>
    </lineage>
</organism>
<dbReference type="AlphaFoldDB" id="A0A4P6U040"/>
<reference evidence="2 3" key="1">
    <citation type="submission" date="2018-08" db="EMBL/GenBank/DDBJ databases">
        <title>The complete genome sequence of Streptomyces seoulensis, a pioneer strain for nickel superoxide dismutase discovery.</title>
        <authorList>
            <person name="Shin J."/>
            <person name="Lee J.-S."/>
            <person name="Lee E.-J."/>
            <person name="Youn H.-D."/>
        </authorList>
    </citation>
    <scope>NUCLEOTIDE SEQUENCE [LARGE SCALE GENOMIC DNA]</scope>
    <source>
        <strain evidence="2 3">KCTC 9819</strain>
    </source>
</reference>
<dbReference type="Proteomes" id="UP000292547">
    <property type="component" value="Chromosome"/>
</dbReference>
<name>A0A4P6U040_STRSO</name>
<keyword evidence="1" id="KW-1133">Transmembrane helix</keyword>
<dbReference type="STRING" id="73044.GCA_000725795_03619"/>
<dbReference type="KEGG" id="sseo:D0Z67_21005"/>
<gene>
    <name evidence="2" type="ORF">D0Z67_21005</name>
</gene>
<feature type="transmembrane region" description="Helical" evidence="1">
    <location>
        <begin position="72"/>
        <end position="95"/>
    </location>
</feature>
<keyword evidence="3" id="KW-1185">Reference proteome</keyword>
<evidence type="ECO:0000313" key="3">
    <source>
        <dbReference type="Proteomes" id="UP000292547"/>
    </source>
</evidence>